<feature type="region of interest" description="Disordered" evidence="1">
    <location>
        <begin position="193"/>
        <end position="232"/>
    </location>
</feature>
<feature type="region of interest" description="Disordered" evidence="1">
    <location>
        <begin position="38"/>
        <end position="57"/>
    </location>
</feature>
<dbReference type="AlphaFoldDB" id="A0A0M8MXZ7"/>
<dbReference type="EMBL" id="LGSR01000008">
    <property type="protein sequence ID" value="KOS21546.1"/>
    <property type="molecule type" value="Genomic_DNA"/>
</dbReference>
<dbReference type="OrthoDB" id="515401at2759"/>
<name>A0A0M8MXZ7_ESCWE</name>
<comment type="caution">
    <text evidence="2">The sequence shown here is derived from an EMBL/GenBank/DDBJ whole genome shotgun (WGS) entry which is preliminary data.</text>
</comment>
<proteinExistence type="predicted"/>
<organism evidence="2 3">
    <name type="scientific">Escovopsis weberi</name>
    <dbReference type="NCBI Taxonomy" id="150374"/>
    <lineage>
        <taxon>Eukaryota</taxon>
        <taxon>Fungi</taxon>
        <taxon>Dikarya</taxon>
        <taxon>Ascomycota</taxon>
        <taxon>Pezizomycotina</taxon>
        <taxon>Sordariomycetes</taxon>
        <taxon>Hypocreomycetidae</taxon>
        <taxon>Hypocreales</taxon>
        <taxon>Hypocreaceae</taxon>
        <taxon>Escovopsis</taxon>
    </lineage>
</organism>
<evidence type="ECO:0000313" key="2">
    <source>
        <dbReference type="EMBL" id="KOS21546.1"/>
    </source>
</evidence>
<gene>
    <name evidence="2" type="ORF">ESCO_005160</name>
</gene>
<dbReference type="Proteomes" id="UP000053831">
    <property type="component" value="Unassembled WGS sequence"/>
</dbReference>
<accession>A0A0M8MXZ7</accession>
<reference evidence="2 3" key="1">
    <citation type="submission" date="2015-07" db="EMBL/GenBank/DDBJ databases">
        <title>The genome of the fungus Escovopsis weberi, a specialized disease agent of ant agriculture.</title>
        <authorList>
            <person name="de Man T.J."/>
            <person name="Stajich J.E."/>
            <person name="Kubicek C.P."/>
            <person name="Chenthamara K."/>
            <person name="Atanasova L."/>
            <person name="Druzhinina I.S."/>
            <person name="Birnbaum S."/>
            <person name="Barribeau S.M."/>
            <person name="Teiling C."/>
            <person name="Suen G."/>
            <person name="Currie C."/>
            <person name="Gerardo N.M."/>
        </authorList>
    </citation>
    <scope>NUCLEOTIDE SEQUENCE [LARGE SCALE GENOMIC DNA]</scope>
</reference>
<protein>
    <submittedName>
        <fullName evidence="2">Uncharacterized protein</fullName>
    </submittedName>
</protein>
<dbReference type="STRING" id="150374.A0A0M8MXZ7"/>
<keyword evidence="3" id="KW-1185">Reference proteome</keyword>
<evidence type="ECO:0000313" key="3">
    <source>
        <dbReference type="Proteomes" id="UP000053831"/>
    </source>
</evidence>
<feature type="compositionally biased region" description="Pro residues" evidence="1">
    <location>
        <begin position="212"/>
        <end position="222"/>
    </location>
</feature>
<evidence type="ECO:0000256" key="1">
    <source>
        <dbReference type="SAM" id="MobiDB-lite"/>
    </source>
</evidence>
<sequence length="262" mass="28559">MKKATIKRRKRVIPAFENEEDESVEVVEMATADRFPERGTVNADGSVNLGLRRNAEHPMTIEPEPVVRASRNASPLPAASDLAAYHQPTGTLRRMHSSRFDENRLAPMASIAAPVTEERKSSLSPASFMTLNRKRSFSMTEVSAGVPDGPADNSKRVSSIKAILNPSNGSDDVPVPTTIGEEKEEYALPPILRAPNGGDPVPQATSYLPLSLSPPPPPPPVPDASAEAERAKAERRTLLRLEAERMRELLAAKERELMELGE</sequence>